<evidence type="ECO:0000259" key="3">
    <source>
        <dbReference type="PROSITE" id="PS51186"/>
    </source>
</evidence>
<dbReference type="Gene3D" id="3.40.630.30">
    <property type="match status" value="1"/>
</dbReference>
<dbReference type="PANTHER" id="PTHR43877">
    <property type="entry name" value="AMINOALKYLPHOSPHONATE N-ACETYLTRANSFERASE-RELATED-RELATED"/>
    <property type="match status" value="1"/>
</dbReference>
<dbReference type="Proteomes" id="UP000460626">
    <property type="component" value="Unassembled WGS sequence"/>
</dbReference>
<dbReference type="PROSITE" id="PS51186">
    <property type="entry name" value="GNAT"/>
    <property type="match status" value="1"/>
</dbReference>
<accession>A0A844ZYD2</accession>
<sequence>MILRPALLADAEPLARLGRISFCAAFAHLYRPQDLAAFLEEVYSVDAVATEIADPTITHRLVEDDDGGPLTGFIKMRSPSWYADHSDAARPIALGQLYTDPARTGEGIGAALMDWALDFARSGGHDAVQLSVWAENHAAQRFYARYGFIKIADIHFPVGEQLDEEFLLELRI</sequence>
<organism evidence="4 5">
    <name type="scientific">Aurantiacibacter arachoides</name>
    <dbReference type="NCBI Taxonomy" id="1850444"/>
    <lineage>
        <taxon>Bacteria</taxon>
        <taxon>Pseudomonadati</taxon>
        <taxon>Pseudomonadota</taxon>
        <taxon>Alphaproteobacteria</taxon>
        <taxon>Sphingomonadales</taxon>
        <taxon>Erythrobacteraceae</taxon>
        <taxon>Aurantiacibacter</taxon>
    </lineage>
</organism>
<dbReference type="CDD" id="cd04301">
    <property type="entry name" value="NAT_SF"/>
    <property type="match status" value="1"/>
</dbReference>
<keyword evidence="5" id="KW-1185">Reference proteome</keyword>
<dbReference type="OrthoDB" id="143110at2"/>
<evidence type="ECO:0000313" key="5">
    <source>
        <dbReference type="Proteomes" id="UP000460626"/>
    </source>
</evidence>
<dbReference type="SUPFAM" id="SSF55729">
    <property type="entry name" value="Acyl-CoA N-acyltransferases (Nat)"/>
    <property type="match status" value="1"/>
</dbReference>
<dbReference type="InterPro" id="IPR016181">
    <property type="entry name" value="Acyl_CoA_acyltransferase"/>
</dbReference>
<evidence type="ECO:0000313" key="4">
    <source>
        <dbReference type="EMBL" id="MXO92252.1"/>
    </source>
</evidence>
<dbReference type="AlphaFoldDB" id="A0A844ZYD2"/>
<keyword evidence="1 4" id="KW-0808">Transferase</keyword>
<evidence type="ECO:0000256" key="1">
    <source>
        <dbReference type="ARBA" id="ARBA00022679"/>
    </source>
</evidence>
<comment type="caution">
    <text evidence="4">The sequence shown here is derived from an EMBL/GenBank/DDBJ whole genome shotgun (WGS) entry which is preliminary data.</text>
</comment>
<dbReference type="GO" id="GO:0016747">
    <property type="term" value="F:acyltransferase activity, transferring groups other than amino-acyl groups"/>
    <property type="evidence" value="ECO:0007669"/>
    <property type="project" value="InterPro"/>
</dbReference>
<proteinExistence type="predicted"/>
<dbReference type="Pfam" id="PF00583">
    <property type="entry name" value="Acetyltransf_1"/>
    <property type="match status" value="1"/>
</dbReference>
<gene>
    <name evidence="4" type="ORF">GRI62_01345</name>
</gene>
<feature type="domain" description="N-acetyltransferase" evidence="3">
    <location>
        <begin position="1"/>
        <end position="172"/>
    </location>
</feature>
<name>A0A844ZYD2_9SPHN</name>
<dbReference type="InterPro" id="IPR050832">
    <property type="entry name" value="Bact_Acetyltransf"/>
</dbReference>
<protein>
    <submittedName>
        <fullName evidence="4">GNAT family N-acetyltransferase</fullName>
    </submittedName>
</protein>
<dbReference type="EMBL" id="WTYH01000001">
    <property type="protein sequence ID" value="MXO92252.1"/>
    <property type="molecule type" value="Genomic_DNA"/>
</dbReference>
<dbReference type="InterPro" id="IPR000182">
    <property type="entry name" value="GNAT_dom"/>
</dbReference>
<evidence type="ECO:0000256" key="2">
    <source>
        <dbReference type="ARBA" id="ARBA00023315"/>
    </source>
</evidence>
<keyword evidence="2" id="KW-0012">Acyltransferase</keyword>
<reference evidence="4 5" key="1">
    <citation type="submission" date="2019-12" db="EMBL/GenBank/DDBJ databases">
        <title>Genomic-based taxomic classification of the family Erythrobacteraceae.</title>
        <authorList>
            <person name="Xu L."/>
        </authorList>
    </citation>
    <scope>NUCLEOTIDE SEQUENCE [LARGE SCALE GENOMIC DNA]</scope>
    <source>
        <strain evidence="4 5">RC4-10-4</strain>
    </source>
</reference>